<name>A0A0F9KTJ4_9ZZZZ</name>
<organism evidence="1">
    <name type="scientific">marine sediment metagenome</name>
    <dbReference type="NCBI Taxonomy" id="412755"/>
    <lineage>
        <taxon>unclassified sequences</taxon>
        <taxon>metagenomes</taxon>
        <taxon>ecological metagenomes</taxon>
    </lineage>
</organism>
<dbReference type="EMBL" id="LAZR01007474">
    <property type="protein sequence ID" value="KKM85038.1"/>
    <property type="molecule type" value="Genomic_DNA"/>
</dbReference>
<reference evidence="1" key="1">
    <citation type="journal article" date="2015" name="Nature">
        <title>Complex archaea that bridge the gap between prokaryotes and eukaryotes.</title>
        <authorList>
            <person name="Spang A."/>
            <person name="Saw J.H."/>
            <person name="Jorgensen S.L."/>
            <person name="Zaremba-Niedzwiedzka K."/>
            <person name="Martijn J."/>
            <person name="Lind A.E."/>
            <person name="van Eijk R."/>
            <person name="Schleper C."/>
            <person name="Guy L."/>
            <person name="Ettema T.J."/>
        </authorList>
    </citation>
    <scope>NUCLEOTIDE SEQUENCE</scope>
</reference>
<gene>
    <name evidence="1" type="ORF">LCGC14_1293130</name>
</gene>
<protein>
    <submittedName>
        <fullName evidence="1">Uncharacterized protein</fullName>
    </submittedName>
</protein>
<dbReference type="AlphaFoldDB" id="A0A0F9KTJ4"/>
<comment type="caution">
    <text evidence="1">The sequence shown here is derived from an EMBL/GenBank/DDBJ whole genome shotgun (WGS) entry which is preliminary data.</text>
</comment>
<evidence type="ECO:0000313" key="1">
    <source>
        <dbReference type="EMBL" id="KKM85038.1"/>
    </source>
</evidence>
<sequence>MGFICLECYKDRSLDDEHLDENGSFDINIVAVSLTKCEICGKEGDCIDRTYAREKLQDLFIKGDYITVEKVLNFKNFTSYYEKALEVKGFGMYTEEIPEDERDDDYYDELTKVRKIEKIIQDQLIHNETIKCIYFVYSKEQLSYEVSIKDQKIYFKSETFDYSFNLTPTERERLEEALYDRDMSPKYNLNLFLAIGQFDNSLLKKLKNEGLNCEELHKNTLLFIETIEFEDGIGDCELIYNYTEDDYFTIRNLGGRPFKLIEWCKQYF</sequence>
<accession>A0A0F9KTJ4</accession>
<proteinExistence type="predicted"/>